<feature type="transmembrane region" description="Helical" evidence="1">
    <location>
        <begin position="86"/>
        <end position="103"/>
    </location>
</feature>
<comment type="caution">
    <text evidence="2">The sequence shown here is derived from an EMBL/GenBank/DDBJ whole genome shotgun (WGS) entry which is preliminary data.</text>
</comment>
<dbReference type="Proteomes" id="UP000058636">
    <property type="component" value="Unassembled WGS sequence"/>
</dbReference>
<evidence type="ECO:0000256" key="1">
    <source>
        <dbReference type="SAM" id="Phobius"/>
    </source>
</evidence>
<sequence length="110" mass="12518">MNILMFILTLISGILYMKIDLLFGIFLGVVSLVFLAGQFEISKEKYHAHMFVGSIIVLFFAGMSLLEYLTGFLRPILGEERITLSAGHYTLFLTGLVALFMIFKKRMRSE</sequence>
<dbReference type="AlphaFoldDB" id="A0A124FG60"/>
<accession>A0A124FG60</accession>
<name>A0A124FG60_9THEM</name>
<evidence type="ECO:0000313" key="2">
    <source>
        <dbReference type="EMBL" id="KUK23604.1"/>
    </source>
</evidence>
<dbReference type="EMBL" id="LGFG01000013">
    <property type="protein sequence ID" value="KUK23604.1"/>
    <property type="molecule type" value="Genomic_DNA"/>
</dbReference>
<keyword evidence="1" id="KW-0812">Transmembrane</keyword>
<proteinExistence type="predicted"/>
<keyword evidence="1" id="KW-1133">Transmembrane helix</keyword>
<feature type="transmembrane region" description="Helical" evidence="1">
    <location>
        <begin position="48"/>
        <end position="66"/>
    </location>
</feature>
<feature type="transmembrane region" description="Helical" evidence="1">
    <location>
        <begin position="6"/>
        <end position="36"/>
    </location>
</feature>
<protein>
    <submittedName>
        <fullName evidence="2">Uncharacterized protein</fullName>
    </submittedName>
</protein>
<gene>
    <name evidence="2" type="ORF">XD57_0293</name>
</gene>
<organism evidence="2 3">
    <name type="scientific">Thermotoga petrophila</name>
    <dbReference type="NCBI Taxonomy" id="93929"/>
    <lineage>
        <taxon>Bacteria</taxon>
        <taxon>Thermotogati</taxon>
        <taxon>Thermotogota</taxon>
        <taxon>Thermotogae</taxon>
        <taxon>Thermotogales</taxon>
        <taxon>Thermotogaceae</taxon>
        <taxon>Thermotoga</taxon>
    </lineage>
</organism>
<reference evidence="2 3" key="1">
    <citation type="journal article" date="2015" name="MBio">
        <title>Genome-Resolved Metagenomic Analysis Reveals Roles for Candidate Phyla and Other Microbial Community Members in Biogeochemical Transformations in Oil Reservoirs.</title>
        <authorList>
            <person name="Hu P."/>
            <person name="Tom L."/>
            <person name="Singh A."/>
            <person name="Thomas B.C."/>
            <person name="Baker B.J."/>
            <person name="Piceno Y.M."/>
            <person name="Andersen G.L."/>
            <person name="Banfield J.F."/>
        </authorList>
    </citation>
    <scope>NUCLEOTIDE SEQUENCE [LARGE SCALE GENOMIC DNA]</scope>
    <source>
        <strain evidence="2">46_26</strain>
    </source>
</reference>
<keyword evidence="1" id="KW-0472">Membrane</keyword>
<evidence type="ECO:0000313" key="3">
    <source>
        <dbReference type="Proteomes" id="UP000058636"/>
    </source>
</evidence>
<dbReference type="PATRIC" id="fig|93930.3.peg.1076"/>